<evidence type="ECO:0000259" key="14">
    <source>
        <dbReference type="PROSITE" id="PS51272"/>
    </source>
</evidence>
<proteinExistence type="inferred from homology"/>
<dbReference type="PATRIC" id="fig|1304284.3.peg.140"/>
<dbReference type="Gene3D" id="2.60.40.4070">
    <property type="match status" value="1"/>
</dbReference>
<name>R1AYL2_9FIRM</name>
<evidence type="ECO:0000256" key="4">
    <source>
        <dbReference type="ARBA" id="ARBA00022670"/>
    </source>
</evidence>
<dbReference type="PROSITE" id="PS00137">
    <property type="entry name" value="SUBTILASE_HIS"/>
    <property type="match status" value="1"/>
</dbReference>
<feature type="chain" id="PRO_5004345794" evidence="13">
    <location>
        <begin position="26"/>
        <end position="1610"/>
    </location>
</feature>
<dbReference type="InterPro" id="IPR036852">
    <property type="entry name" value="Peptidase_S8/S53_dom_sf"/>
</dbReference>
<dbReference type="InterPro" id="IPR050131">
    <property type="entry name" value="Peptidase_S8_subtilisin-like"/>
</dbReference>
<dbReference type="Gene3D" id="3.40.50.200">
    <property type="entry name" value="Peptidase S8/S53 domain"/>
    <property type="match status" value="1"/>
</dbReference>
<dbReference type="STRING" id="1304284.L21TH_0142"/>
<dbReference type="Pfam" id="PF06280">
    <property type="entry name" value="fn3_5"/>
    <property type="match status" value="1"/>
</dbReference>
<dbReference type="Gene3D" id="2.60.40.1710">
    <property type="entry name" value="Subtilisin-like superfamily"/>
    <property type="match status" value="1"/>
</dbReference>
<feature type="signal peptide" evidence="13">
    <location>
        <begin position="1"/>
        <end position="25"/>
    </location>
</feature>
<keyword evidence="6" id="KW-0677">Repeat</keyword>
<evidence type="ECO:0000256" key="7">
    <source>
        <dbReference type="ARBA" id="ARBA00022801"/>
    </source>
</evidence>
<dbReference type="eggNOG" id="COG5492">
    <property type="taxonomic scope" value="Bacteria"/>
</dbReference>
<dbReference type="Pfam" id="PF00082">
    <property type="entry name" value="Peptidase_S8"/>
    <property type="match status" value="1"/>
</dbReference>
<organism evidence="15 16">
    <name type="scientific">Caldisalinibacter kiritimatiensis</name>
    <dbReference type="NCBI Taxonomy" id="1304284"/>
    <lineage>
        <taxon>Bacteria</taxon>
        <taxon>Bacillati</taxon>
        <taxon>Bacillota</taxon>
        <taxon>Tissierellia</taxon>
        <taxon>Tissierellales</taxon>
        <taxon>Thermohalobacteraceae</taxon>
        <taxon>Caldisalinibacter</taxon>
    </lineage>
</organism>
<dbReference type="InterPro" id="IPR015500">
    <property type="entry name" value="Peptidase_S8_subtilisin-rel"/>
</dbReference>
<dbReference type="InterPro" id="IPR022398">
    <property type="entry name" value="Peptidase_S8_His-AS"/>
</dbReference>
<evidence type="ECO:0000256" key="12">
    <source>
        <dbReference type="SAM" id="MobiDB-lite"/>
    </source>
</evidence>
<evidence type="ECO:0000256" key="1">
    <source>
        <dbReference type="ARBA" id="ARBA00011073"/>
    </source>
</evidence>
<keyword evidence="2" id="KW-0134">Cell wall</keyword>
<reference evidence="15 16" key="1">
    <citation type="journal article" date="2015" name="Geomicrobiol. J.">
        <title>Caldisalinibacter kiritimatiensis gen. nov., sp. nov., a moderately thermohalophilic thiosulfate-reducing bacterium from a hypersaline microbial mat.</title>
        <authorList>
            <person name="Ben Hania W."/>
            <person name="Joseph M."/>
            <person name="Fiebig A."/>
            <person name="Bunk B."/>
            <person name="Klenk H.-P."/>
            <person name="Fardeau M.-L."/>
            <person name="Spring S."/>
        </authorList>
    </citation>
    <scope>NUCLEOTIDE SEQUENCE [LARGE SCALE GENOMIC DNA]</scope>
    <source>
        <strain evidence="15 16">L21-TH-D2</strain>
    </source>
</reference>
<evidence type="ECO:0000313" key="15">
    <source>
        <dbReference type="EMBL" id="EOD01787.1"/>
    </source>
</evidence>
<dbReference type="EMBL" id="ARZA01000020">
    <property type="protein sequence ID" value="EOD01787.1"/>
    <property type="molecule type" value="Genomic_DNA"/>
</dbReference>
<dbReference type="PROSITE" id="PS51272">
    <property type="entry name" value="SLH"/>
    <property type="match status" value="3"/>
</dbReference>
<evidence type="ECO:0000256" key="3">
    <source>
        <dbReference type="ARBA" id="ARBA00022525"/>
    </source>
</evidence>
<evidence type="ECO:0000256" key="2">
    <source>
        <dbReference type="ARBA" id="ARBA00022512"/>
    </source>
</evidence>
<dbReference type="PROSITE" id="PS51892">
    <property type="entry name" value="SUBTILASE"/>
    <property type="match status" value="1"/>
</dbReference>
<dbReference type="GO" id="GO:0004252">
    <property type="term" value="F:serine-type endopeptidase activity"/>
    <property type="evidence" value="ECO:0007669"/>
    <property type="project" value="UniProtKB-UniRule"/>
</dbReference>
<feature type="domain" description="SLH" evidence="14">
    <location>
        <begin position="1551"/>
        <end position="1610"/>
    </location>
</feature>
<dbReference type="Gene3D" id="2.60.220.30">
    <property type="match status" value="1"/>
</dbReference>
<protein>
    <submittedName>
        <fullName evidence="15">Putative lactocepin</fullName>
    </submittedName>
</protein>
<dbReference type="eggNOG" id="COG1404">
    <property type="taxonomic scope" value="Bacteria"/>
</dbReference>
<dbReference type="OrthoDB" id="9762689at2"/>
<dbReference type="CDD" id="cd07475">
    <property type="entry name" value="Peptidases_S8_C5a_Peptidase"/>
    <property type="match status" value="1"/>
</dbReference>
<feature type="region of interest" description="Disordered" evidence="12">
    <location>
        <begin position="1268"/>
        <end position="1309"/>
    </location>
</feature>
<dbReference type="InterPro" id="IPR046450">
    <property type="entry name" value="PA_dom_sf"/>
</dbReference>
<dbReference type="InterPro" id="IPR023828">
    <property type="entry name" value="Peptidase_S8_Ser-AS"/>
</dbReference>
<evidence type="ECO:0000256" key="11">
    <source>
        <dbReference type="RuleBase" id="RU003355"/>
    </source>
</evidence>
<dbReference type="PROSITE" id="PS00138">
    <property type="entry name" value="SUBTILASE_SER"/>
    <property type="match status" value="1"/>
</dbReference>
<feature type="domain" description="SLH" evidence="14">
    <location>
        <begin position="1428"/>
        <end position="1491"/>
    </location>
</feature>
<dbReference type="PANTHER" id="PTHR43806:SF11">
    <property type="entry name" value="CEREVISIN-RELATED"/>
    <property type="match status" value="1"/>
</dbReference>
<dbReference type="MEROPS" id="S08.142"/>
<keyword evidence="7 10" id="KW-0378">Hydrolase</keyword>
<feature type="domain" description="SLH" evidence="14">
    <location>
        <begin position="1492"/>
        <end position="1549"/>
    </location>
</feature>
<dbReference type="Proteomes" id="UP000013378">
    <property type="component" value="Unassembled WGS sequence"/>
</dbReference>
<keyword evidence="5 13" id="KW-0732">Signal</keyword>
<feature type="active site" description="Charge relay system" evidence="9 10">
    <location>
        <position position="194"/>
    </location>
</feature>
<comment type="caution">
    <text evidence="15">The sequence shown here is derived from an EMBL/GenBank/DDBJ whole genome shotgun (WGS) entry which is preliminary data.</text>
</comment>
<dbReference type="RefSeq" id="WP_006306240.1">
    <property type="nucleotide sequence ID" value="NZ_ARZA01000020.1"/>
</dbReference>
<keyword evidence="8 10" id="KW-0720">Serine protease</keyword>
<dbReference type="Pfam" id="PF00395">
    <property type="entry name" value="SLH"/>
    <property type="match status" value="3"/>
</dbReference>
<dbReference type="CDD" id="cd02133">
    <property type="entry name" value="PA_C5a_like"/>
    <property type="match status" value="1"/>
</dbReference>
<dbReference type="SUPFAM" id="SSF52025">
    <property type="entry name" value="PA domain"/>
    <property type="match status" value="1"/>
</dbReference>
<dbReference type="InterPro" id="IPR003137">
    <property type="entry name" value="PA_domain"/>
</dbReference>
<keyword evidence="3" id="KW-0964">Secreted</keyword>
<feature type="compositionally biased region" description="Polar residues" evidence="12">
    <location>
        <begin position="1300"/>
        <end position="1309"/>
    </location>
</feature>
<dbReference type="InterPro" id="IPR023827">
    <property type="entry name" value="Peptidase_S8_Asp-AS"/>
</dbReference>
<dbReference type="PRINTS" id="PR00723">
    <property type="entry name" value="SUBTILISIN"/>
</dbReference>
<feature type="compositionally biased region" description="Low complexity" evidence="12">
    <location>
        <begin position="1274"/>
        <end position="1287"/>
    </location>
</feature>
<accession>R1AYL2</accession>
<dbReference type="InterPro" id="IPR010435">
    <property type="entry name" value="C5a/SBT2-like_Fn3"/>
</dbReference>
<keyword evidence="16" id="KW-1185">Reference proteome</keyword>
<evidence type="ECO:0000256" key="6">
    <source>
        <dbReference type="ARBA" id="ARBA00022737"/>
    </source>
</evidence>
<evidence type="ECO:0000256" key="9">
    <source>
        <dbReference type="PIRSR" id="PIRSR615500-1"/>
    </source>
</evidence>
<dbReference type="GO" id="GO:0006508">
    <property type="term" value="P:proteolysis"/>
    <property type="evidence" value="ECO:0007669"/>
    <property type="project" value="UniProtKB-KW"/>
</dbReference>
<dbReference type="InterPro" id="IPR034216">
    <property type="entry name" value="C5a_Peptidase"/>
</dbReference>
<evidence type="ECO:0000256" key="8">
    <source>
        <dbReference type="ARBA" id="ARBA00022825"/>
    </source>
</evidence>
<evidence type="ECO:0000256" key="5">
    <source>
        <dbReference type="ARBA" id="ARBA00022729"/>
    </source>
</evidence>
<dbReference type="Pfam" id="PF02225">
    <property type="entry name" value="PA"/>
    <property type="match status" value="1"/>
</dbReference>
<gene>
    <name evidence="15" type="ORF">L21TH_0142</name>
</gene>
<evidence type="ECO:0000256" key="10">
    <source>
        <dbReference type="PROSITE-ProRule" id="PRU01240"/>
    </source>
</evidence>
<feature type="active site" description="Charge relay system" evidence="9 10">
    <location>
        <position position="260"/>
    </location>
</feature>
<dbReference type="PANTHER" id="PTHR43806">
    <property type="entry name" value="PEPTIDASE S8"/>
    <property type="match status" value="1"/>
</dbReference>
<sequence length="1610" mass="177866">MKGKRFLSIFLTLLLVLGTFSSVFAAPNKILPGTKTFKTPDVIEGNKLEQDPRAENLEDEEEVRIIVELNEDPIIKYATDRGVKVSELSSTTREQVADELLTIQRTVKENISNSNIDIVYHNSFVNVFNGFSGTTTFGDAKRIEKLPSVNRVYIANEYQRPEPDMNTSLDIVKARETWSELGYDGEGMVVAVLDTGIDPSHKDMVLSNRNKARLDRTIVDALIVSNSLPGKWFTEKVPYGYNYMDNNQEILDIGPDASMHGMHVAGTVGANGDPDNGGIKGVAPEAQLLAMKVFGNDPGMPSTFGDIIIRAIDDSVALGADVINMSLGSTSAFVMPDDPEQQAVTRAVENGVFVSISAGNSNHIGDGWDNPLAQNPDIGVVGSPGLTPESLQVASVENTHIKAEAFEYIDENDESHLVGYIAAGSYDPVEVFSGPVEYVYCGLGGIPENYEDEGLKPQDDFEGVDLEGKIALIKRGSFAFVDKIMNAQNHGAIGVIVFNHETGGESLINMMYPEDGLIPAVFIGHSDGSALLDLVDTGNNFIEFNGEQTTVLNPNSGKMSEFTSWGTTPNLDFKPEITAPGGNIYSTLNNNKYGIMSGTSMAAPHVSGGAALALQMVQDKFPHLSGRDKVEMAKNILMSTANPLPDKGLYNDYFGLGNYNFTSPRRHGAGVMNLYAATTTPAVVVDKDTGLSKVNLEEIDDYTTFTLTVDNFSNQTVTYAVYGTVQTDLVIDGVNQLETQGVYKADTIAPDGPNGFWSGEFPITFELDGTVIDNVYNLVEVPAGETVDFDVTIDLTDTADWFYNAPLEEIFPNGTFIEGFVRLVDVNDETPELSIPYIGFYGEWDEVPVIDESVYSDKISFYGITCMVDGEGYFLGQKPNEEFDDSKIAFSPNNDGWFDSANAVLSFLRNAREVDVNILDADGNKIRDLYYEEYVRKNYYDGGSGTFYNWKPEYEWDGKVNNEVVPDGEYIYEVRTKVDYENADWQTLKFPVIVDTVAPVIESVDYSEENNTITVTATDTGSTIREYYLMENGEIFATSDNGVFDLANDNSPHVFTVIVADYAGNETVHNEQLVFNVNDDTIPYIMLESPEAFGTYNVNEILVKGYVVESTGIKELRINDQIVDTVYNNETGNFEFETTLVLEDGMNIIDVTGIDLADNEINFERKIFVDTTAPVISITNKPSSVVNKNVESINISANITDNLPDLLVKVNGNVLANIQQDWSYFEDLPPAEFVIDNYNIDLEFGNNEIVIEAQDAAGNKTVKEYNVVRKEKSSSSSGSSSSKSSSRSSRETDENVVEDTITTKGGEISSSDNDVQLKFEAETFDENVDITVTLLEDNEDIEPKKTSNIVRITDIYEFDSESEEFNKPVKVEFKYDEDKLEDIDEELLGVYTFNEETNQWEYVGGKVDKENNKVIAELNHFSKYTVMASTRTFDDMVNHWAEHEVKVAAARGIIDGVDGINYAPERNMTRAEFVKVLVCTLGLEEKPYSETFTDTNEAWFTGYIEAAVDAGLISTEKTEFRPNEAITREEMATMVTAALEYKAPDKAVGTELTFEDKDEISEEALEAVAIAYNNGIIKGMTETTFAPKANATRAHAAVMIYRMLETLDLL</sequence>
<comment type="similarity">
    <text evidence="1 10 11">Belongs to the peptidase S8 family.</text>
</comment>
<evidence type="ECO:0000256" key="13">
    <source>
        <dbReference type="SAM" id="SignalP"/>
    </source>
</evidence>
<keyword evidence="4 10" id="KW-0645">Protease</keyword>
<dbReference type="SUPFAM" id="SSF52743">
    <property type="entry name" value="Subtilisin-like"/>
    <property type="match status" value="1"/>
</dbReference>
<dbReference type="GO" id="GO:0016020">
    <property type="term" value="C:membrane"/>
    <property type="evidence" value="ECO:0007669"/>
    <property type="project" value="InterPro"/>
</dbReference>
<evidence type="ECO:0000313" key="16">
    <source>
        <dbReference type="Proteomes" id="UP000013378"/>
    </source>
</evidence>
<dbReference type="Gene3D" id="3.50.30.30">
    <property type="match status" value="1"/>
</dbReference>
<dbReference type="InterPro" id="IPR001119">
    <property type="entry name" value="SLH_dom"/>
</dbReference>
<dbReference type="PROSITE" id="PS00136">
    <property type="entry name" value="SUBTILASE_ASP"/>
    <property type="match status" value="1"/>
</dbReference>
<feature type="active site" description="Charge relay system" evidence="9 10">
    <location>
        <position position="600"/>
    </location>
</feature>
<dbReference type="InterPro" id="IPR000209">
    <property type="entry name" value="Peptidase_S8/S53_dom"/>
</dbReference>